<comment type="caution">
    <text evidence="2">The sequence shown here is derived from an EMBL/GenBank/DDBJ whole genome shotgun (WGS) entry which is preliminary data.</text>
</comment>
<sequence length="164" mass="18033">MGTADRHVHQHEPGDEPREPLASRPHRPERCQAETIGQLTLADFITGHAYDRHVRACRLRYRRRRDLLLTRLRPDLSPSGFSIGGIAAGLHALIGLPAGGPTERDVLRAAAAHDLALGYLGDRWHEPGDHPQGIIVGYGTPYEHAYPAALDALANVLRTVHHHG</sequence>
<accession>A0ABR7LUN3</accession>
<organism evidence="2 3">
    <name type="scientific">Actinomadura alba</name>
    <dbReference type="NCBI Taxonomy" id="406431"/>
    <lineage>
        <taxon>Bacteria</taxon>
        <taxon>Bacillati</taxon>
        <taxon>Actinomycetota</taxon>
        <taxon>Actinomycetes</taxon>
        <taxon>Streptosporangiales</taxon>
        <taxon>Thermomonosporaceae</taxon>
        <taxon>Actinomadura</taxon>
    </lineage>
</organism>
<dbReference type="Gene3D" id="3.40.640.10">
    <property type="entry name" value="Type I PLP-dependent aspartate aminotransferase-like (Major domain)"/>
    <property type="match status" value="1"/>
</dbReference>
<protein>
    <submittedName>
        <fullName evidence="2">Uncharacterized protein</fullName>
    </submittedName>
</protein>
<dbReference type="InterPro" id="IPR051446">
    <property type="entry name" value="HTH_trans_reg/aminotransferase"/>
</dbReference>
<keyword evidence="3" id="KW-1185">Reference proteome</keyword>
<proteinExistence type="predicted"/>
<evidence type="ECO:0000313" key="3">
    <source>
        <dbReference type="Proteomes" id="UP000805614"/>
    </source>
</evidence>
<evidence type="ECO:0000313" key="2">
    <source>
        <dbReference type="EMBL" id="MBC6468563.1"/>
    </source>
</evidence>
<dbReference type="RefSeq" id="WP_187245604.1">
    <property type="nucleotide sequence ID" value="NZ_BAAAOK010000014.1"/>
</dbReference>
<reference evidence="2 3" key="1">
    <citation type="submission" date="2020-06" db="EMBL/GenBank/DDBJ databases">
        <title>Actinomadura xiongansis sp. nov., isolated from soil of Baiyangdian.</title>
        <authorList>
            <person name="Zhang X."/>
        </authorList>
    </citation>
    <scope>NUCLEOTIDE SEQUENCE [LARGE SCALE GENOMIC DNA]</scope>
    <source>
        <strain evidence="2 3">HBUM206468</strain>
    </source>
</reference>
<gene>
    <name evidence="2" type="ORF">HKK74_24145</name>
</gene>
<dbReference type="InterPro" id="IPR015421">
    <property type="entry name" value="PyrdxlP-dep_Trfase_major"/>
</dbReference>
<dbReference type="InterPro" id="IPR015424">
    <property type="entry name" value="PyrdxlP-dep_Trfase"/>
</dbReference>
<dbReference type="SUPFAM" id="SSF53383">
    <property type="entry name" value="PLP-dependent transferases"/>
    <property type="match status" value="1"/>
</dbReference>
<dbReference type="PANTHER" id="PTHR46577:SF1">
    <property type="entry name" value="HTH-TYPE TRANSCRIPTIONAL REGULATORY PROTEIN GABR"/>
    <property type="match status" value="1"/>
</dbReference>
<feature type="region of interest" description="Disordered" evidence="1">
    <location>
        <begin position="1"/>
        <end position="27"/>
    </location>
</feature>
<evidence type="ECO:0000256" key="1">
    <source>
        <dbReference type="SAM" id="MobiDB-lite"/>
    </source>
</evidence>
<dbReference type="PANTHER" id="PTHR46577">
    <property type="entry name" value="HTH-TYPE TRANSCRIPTIONAL REGULATORY PROTEIN GABR"/>
    <property type="match status" value="1"/>
</dbReference>
<dbReference type="EMBL" id="JABVEC010000019">
    <property type="protein sequence ID" value="MBC6468563.1"/>
    <property type="molecule type" value="Genomic_DNA"/>
</dbReference>
<dbReference type="Proteomes" id="UP000805614">
    <property type="component" value="Unassembled WGS sequence"/>
</dbReference>
<name>A0ABR7LUN3_9ACTN</name>